<dbReference type="GO" id="GO:0046872">
    <property type="term" value="F:metal ion binding"/>
    <property type="evidence" value="ECO:0007669"/>
    <property type="project" value="UniProtKB-KW"/>
</dbReference>
<protein>
    <recommendedName>
        <fullName evidence="6">poly(A)-specific ribonuclease</fullName>
        <ecNumber evidence="6">3.1.13.4</ecNumber>
    </recommendedName>
    <alternativeName>
        <fullName evidence="19">Carbon catabolite repressor protein 4</fullName>
    </alternativeName>
    <alternativeName>
        <fullName evidence="20">Cytoplasmic deadenylase</fullName>
    </alternativeName>
    <alternativeName>
        <fullName evidence="21">Glucose-repressible alcohol dehydrogenase transcriptional effector</fullName>
    </alternativeName>
</protein>
<dbReference type="InterPro" id="IPR050410">
    <property type="entry name" value="CCR4/nocturin_mRNA_transcr"/>
</dbReference>
<evidence type="ECO:0000313" key="24">
    <source>
        <dbReference type="EMBL" id="OQS55090.1"/>
    </source>
</evidence>
<dbReference type="STRING" id="646526.A0A1W0E758"/>
<evidence type="ECO:0000256" key="1">
    <source>
        <dbReference type="ARBA" id="ARBA00001663"/>
    </source>
</evidence>
<keyword evidence="25" id="KW-1185">Reference proteome</keyword>
<dbReference type="Pfam" id="PF23598">
    <property type="entry name" value="LRR_14"/>
    <property type="match status" value="1"/>
</dbReference>
<dbReference type="InterPro" id="IPR036691">
    <property type="entry name" value="Endo/exonu/phosph_ase_sf"/>
</dbReference>
<feature type="domain" description="Disease resistance R13L4/SHOC-2-like LRR" evidence="23">
    <location>
        <begin position="47"/>
        <end position="120"/>
    </location>
</feature>
<evidence type="ECO:0000256" key="21">
    <source>
        <dbReference type="ARBA" id="ARBA00033317"/>
    </source>
</evidence>
<dbReference type="OrthoDB" id="428734at2759"/>
<dbReference type="Gene3D" id="3.80.10.10">
    <property type="entry name" value="Ribonuclease Inhibitor"/>
    <property type="match status" value="1"/>
</dbReference>
<keyword evidence="18" id="KW-0539">Nucleus</keyword>
<evidence type="ECO:0000256" key="14">
    <source>
        <dbReference type="ARBA" id="ARBA00022842"/>
    </source>
</evidence>
<evidence type="ECO:0000256" key="10">
    <source>
        <dbReference type="ARBA" id="ARBA00022723"/>
    </source>
</evidence>
<keyword evidence="7" id="KW-0963">Cytoplasm</keyword>
<keyword evidence="8" id="KW-0433">Leucine-rich repeat</keyword>
<evidence type="ECO:0000256" key="8">
    <source>
        <dbReference type="ARBA" id="ARBA00022614"/>
    </source>
</evidence>
<comment type="subcellular location">
    <subcellularLocation>
        <location evidence="4">Cytoplasm</location>
    </subcellularLocation>
    <subcellularLocation>
        <location evidence="3">Nucleus</location>
    </subcellularLocation>
</comment>
<evidence type="ECO:0000256" key="3">
    <source>
        <dbReference type="ARBA" id="ARBA00004123"/>
    </source>
</evidence>
<dbReference type="PANTHER" id="PTHR12121">
    <property type="entry name" value="CARBON CATABOLITE REPRESSOR PROTEIN 4"/>
    <property type="match status" value="1"/>
</dbReference>
<dbReference type="SUPFAM" id="SSF52075">
    <property type="entry name" value="Outer arm dynein light chain 1"/>
    <property type="match status" value="1"/>
</dbReference>
<keyword evidence="16" id="KW-0805">Transcription regulation</keyword>
<comment type="caution">
    <text evidence="24">The sequence shown here is derived from an EMBL/GenBank/DDBJ whole genome shotgun (WGS) entry which is preliminary data.</text>
</comment>
<name>A0A1W0E758_9MICR</name>
<evidence type="ECO:0000256" key="16">
    <source>
        <dbReference type="ARBA" id="ARBA00023015"/>
    </source>
</evidence>
<comment type="similarity">
    <text evidence="5">Belongs to the CCR4/nocturin family.</text>
</comment>
<evidence type="ECO:0000256" key="11">
    <source>
        <dbReference type="ARBA" id="ARBA00022737"/>
    </source>
</evidence>
<keyword evidence="14" id="KW-0460">Magnesium</keyword>
<evidence type="ECO:0000259" key="22">
    <source>
        <dbReference type="Pfam" id="PF03372"/>
    </source>
</evidence>
<dbReference type="InterPro" id="IPR055414">
    <property type="entry name" value="LRR_R13L4/SHOC2-like"/>
</dbReference>
<evidence type="ECO:0000256" key="4">
    <source>
        <dbReference type="ARBA" id="ARBA00004496"/>
    </source>
</evidence>
<evidence type="ECO:0000256" key="6">
    <source>
        <dbReference type="ARBA" id="ARBA00012161"/>
    </source>
</evidence>
<gene>
    <name evidence="24" type="primary">CCR4</name>
    <name evidence="24" type="ORF">EHP00_316</name>
</gene>
<evidence type="ECO:0000256" key="12">
    <source>
        <dbReference type="ARBA" id="ARBA00022801"/>
    </source>
</evidence>
<dbReference type="VEuPathDB" id="MicrosporidiaDB:EHP00_316"/>
<keyword evidence="15" id="KW-0694">RNA-binding</keyword>
<organism evidence="24 25">
    <name type="scientific">Ecytonucleospora hepatopenaei</name>
    <dbReference type="NCBI Taxonomy" id="646526"/>
    <lineage>
        <taxon>Eukaryota</taxon>
        <taxon>Fungi</taxon>
        <taxon>Fungi incertae sedis</taxon>
        <taxon>Microsporidia</taxon>
        <taxon>Enterocytozoonidae</taxon>
        <taxon>Ecytonucleospora</taxon>
    </lineage>
</organism>
<dbReference type="GO" id="GO:0004535">
    <property type="term" value="F:poly(A)-specific ribonuclease activity"/>
    <property type="evidence" value="ECO:0007669"/>
    <property type="project" value="UniProtKB-EC"/>
</dbReference>
<evidence type="ECO:0000256" key="19">
    <source>
        <dbReference type="ARBA" id="ARBA00030493"/>
    </source>
</evidence>
<dbReference type="InterPro" id="IPR003591">
    <property type="entry name" value="Leu-rich_rpt_typical-subtyp"/>
</dbReference>
<keyword evidence="13" id="KW-0269">Exonuclease</keyword>
<keyword evidence="10" id="KW-0479">Metal-binding</keyword>
<evidence type="ECO:0000256" key="18">
    <source>
        <dbReference type="ARBA" id="ARBA00023242"/>
    </source>
</evidence>
<dbReference type="InterPro" id="IPR032675">
    <property type="entry name" value="LRR_dom_sf"/>
</dbReference>
<evidence type="ECO:0000256" key="17">
    <source>
        <dbReference type="ARBA" id="ARBA00023163"/>
    </source>
</evidence>
<proteinExistence type="inferred from homology"/>
<evidence type="ECO:0000256" key="15">
    <source>
        <dbReference type="ARBA" id="ARBA00022884"/>
    </source>
</evidence>
<dbReference type="Gene3D" id="3.60.10.10">
    <property type="entry name" value="Endonuclease/exonuclease/phosphatase"/>
    <property type="match status" value="1"/>
</dbReference>
<evidence type="ECO:0000313" key="25">
    <source>
        <dbReference type="Proteomes" id="UP000192758"/>
    </source>
</evidence>
<dbReference type="SUPFAM" id="SSF56219">
    <property type="entry name" value="DNase I-like"/>
    <property type="match status" value="1"/>
</dbReference>
<dbReference type="PROSITE" id="PS51450">
    <property type="entry name" value="LRR"/>
    <property type="match status" value="1"/>
</dbReference>
<keyword evidence="17" id="KW-0804">Transcription</keyword>
<evidence type="ECO:0000256" key="20">
    <source>
        <dbReference type="ARBA" id="ARBA00031469"/>
    </source>
</evidence>
<evidence type="ECO:0000256" key="5">
    <source>
        <dbReference type="ARBA" id="ARBA00010774"/>
    </source>
</evidence>
<comment type="catalytic activity">
    <reaction evidence="1">
        <text>Exonucleolytic cleavage of poly(A) to 5'-AMP.</text>
        <dbReference type="EC" id="3.1.13.4"/>
    </reaction>
</comment>
<evidence type="ECO:0000256" key="9">
    <source>
        <dbReference type="ARBA" id="ARBA00022722"/>
    </source>
</evidence>
<dbReference type="InterPro" id="IPR005135">
    <property type="entry name" value="Endo/exonuclease/phosphatase"/>
</dbReference>
<dbReference type="Proteomes" id="UP000192758">
    <property type="component" value="Unassembled WGS sequence"/>
</dbReference>
<feature type="domain" description="Endonuclease/exonuclease/phosphatase" evidence="22">
    <location>
        <begin position="173"/>
        <end position="467"/>
    </location>
</feature>
<evidence type="ECO:0000256" key="7">
    <source>
        <dbReference type="ARBA" id="ARBA00022490"/>
    </source>
</evidence>
<evidence type="ECO:0000259" key="23">
    <source>
        <dbReference type="Pfam" id="PF23598"/>
    </source>
</evidence>
<evidence type="ECO:0000256" key="13">
    <source>
        <dbReference type="ARBA" id="ARBA00022839"/>
    </source>
</evidence>
<dbReference type="GO" id="GO:0005634">
    <property type="term" value="C:nucleus"/>
    <property type="evidence" value="ECO:0007669"/>
    <property type="project" value="UniProtKB-SubCell"/>
</dbReference>
<keyword evidence="12" id="KW-0378">Hydrolase</keyword>
<keyword evidence="11" id="KW-0677">Repeat</keyword>
<dbReference type="Pfam" id="PF03372">
    <property type="entry name" value="Exo_endo_phos"/>
    <property type="match status" value="1"/>
</dbReference>
<dbReference type="GO" id="GO:0005737">
    <property type="term" value="C:cytoplasm"/>
    <property type="evidence" value="ECO:0007669"/>
    <property type="project" value="UniProtKB-SubCell"/>
</dbReference>
<dbReference type="SMART" id="SM00369">
    <property type="entry name" value="LRR_TYP"/>
    <property type="match status" value="3"/>
</dbReference>
<sequence length="478" mass="55761">MTEFKRNETNNAQKDPSADELHGIDMSFQSISIISKTILQMENITTLILNNNDIREIPREIYKLRKLEKLDLSHNKIEKIPPEVGKLINLKELLLNDNYIVDVPMEVGTLYKLENFDISNNPLKNPYGTMAKEKSLIRFCRENNTNYPPPNDRVWTETVFKPEVHCLSYTIGTFNTLCSHYASNLTYAPSWVINGECRKNVLLQSFLSVNMDILCLQEVDIGVYNSYYKEALTNKMDYEGILLPKKSYDPQNDQFKKLYGMAIFWKKKKFTFIEQINVDFYSKIINDKRFKYLSDVHNRFINKTNVSLIVILESSKTVFIIVNVHLYYHPDYTDVKGMQTLILLEEVQKLKEKYGKESIVLLSGDFNSLKNSEVYEFITKRKLNPSIFGEFDYGSVTNGDYEHNMDFYDAYAEQELHFTNFTPSFCEVIDYIFYSGPIKLFEVISPVEKEYTLKTIGLPNIHFPSDHVLIGAKFYIDK</sequence>
<keyword evidence="9" id="KW-0540">Nuclease</keyword>
<dbReference type="InterPro" id="IPR001611">
    <property type="entry name" value="Leu-rich_rpt"/>
</dbReference>
<accession>A0A1W0E758</accession>
<dbReference type="EC" id="3.1.13.4" evidence="6"/>
<dbReference type="GO" id="GO:0003723">
    <property type="term" value="F:RNA binding"/>
    <property type="evidence" value="ECO:0007669"/>
    <property type="project" value="UniProtKB-KW"/>
</dbReference>
<comment type="cofactor">
    <cofactor evidence="2">
        <name>Mg(2+)</name>
        <dbReference type="ChEBI" id="CHEBI:18420"/>
    </cofactor>
</comment>
<evidence type="ECO:0000256" key="2">
    <source>
        <dbReference type="ARBA" id="ARBA00001946"/>
    </source>
</evidence>
<dbReference type="PANTHER" id="PTHR12121:SF100">
    <property type="entry name" value="POLY(A)-SPECIFIC RIBONUCLEASE"/>
    <property type="match status" value="1"/>
</dbReference>
<dbReference type="AlphaFoldDB" id="A0A1W0E758"/>
<reference evidence="24 25" key="1">
    <citation type="journal article" date="2017" name="Environ. Microbiol.">
        <title>Decay of the glycolytic pathway and adaptation to intranuclear parasitism within Enterocytozoonidae microsporidia.</title>
        <authorList>
            <person name="Wiredu Boakye D."/>
            <person name="Jaroenlak P."/>
            <person name="Prachumwat A."/>
            <person name="Williams T.A."/>
            <person name="Bateman K.S."/>
            <person name="Itsathitphaisarn O."/>
            <person name="Sritunyalucksana K."/>
            <person name="Paszkiewicz K.H."/>
            <person name="Moore K.A."/>
            <person name="Stentiford G.D."/>
            <person name="Williams B.A."/>
        </authorList>
    </citation>
    <scope>NUCLEOTIDE SEQUENCE [LARGE SCALE GENOMIC DNA]</scope>
    <source>
        <strain evidence="24 25">TH1</strain>
    </source>
</reference>
<dbReference type="EMBL" id="MNPJ01000014">
    <property type="protein sequence ID" value="OQS55090.1"/>
    <property type="molecule type" value="Genomic_DNA"/>
</dbReference>